<proteinExistence type="predicted"/>
<dbReference type="RefSeq" id="WP_321544098.1">
    <property type="nucleotide sequence ID" value="NZ_JAXIVS010000001.1"/>
</dbReference>
<dbReference type="Pfam" id="PF13340">
    <property type="entry name" value="DUF4096"/>
    <property type="match status" value="1"/>
</dbReference>
<accession>A0ABU5GY19</accession>
<evidence type="ECO:0000313" key="3">
    <source>
        <dbReference type="Proteomes" id="UP001291309"/>
    </source>
</evidence>
<dbReference type="PANTHER" id="PTHR30007">
    <property type="entry name" value="PHP DOMAIN PROTEIN"/>
    <property type="match status" value="1"/>
</dbReference>
<comment type="caution">
    <text evidence="2">The sequence shown here is derived from an EMBL/GenBank/DDBJ whole genome shotgun (WGS) entry which is preliminary data.</text>
</comment>
<keyword evidence="3" id="KW-1185">Reference proteome</keyword>
<dbReference type="EMBL" id="JAXIVS010000001">
    <property type="protein sequence ID" value="MDY7225388.1"/>
    <property type="molecule type" value="Genomic_DNA"/>
</dbReference>
<reference evidence="2 3" key="1">
    <citation type="submission" date="2023-12" db="EMBL/GenBank/DDBJ databases">
        <title>the genome sequence of Hyalangium sp. s54d21.</title>
        <authorList>
            <person name="Zhang X."/>
        </authorList>
    </citation>
    <scope>NUCLEOTIDE SEQUENCE [LARGE SCALE GENOMIC DNA]</scope>
    <source>
        <strain evidence="3">s54d21</strain>
    </source>
</reference>
<feature type="domain" description="Insertion element IS402-like" evidence="1">
    <location>
        <begin position="49"/>
        <end position="122"/>
    </location>
</feature>
<name>A0ABU5GY19_9BACT</name>
<dbReference type="PANTHER" id="PTHR30007:SF0">
    <property type="entry name" value="TRANSPOSASE"/>
    <property type="match status" value="1"/>
</dbReference>
<protein>
    <submittedName>
        <fullName evidence="2">Transposase</fullName>
    </submittedName>
</protein>
<gene>
    <name evidence="2" type="ORF">SYV04_03305</name>
</gene>
<sequence length="139" mass="15748">MPPVCANALAGGTRIVLLTKLSHSGRAFYRPDISSALQLPVRREYHADLTDAQWKLVEPFVRGNSIGPQLMVYSRCDVVNTLLYGSRTGVQWRYLPDDSPDWQSVYSYFRPWKKDGTLKLIHGVLRRASRVWPSSLLGS</sequence>
<evidence type="ECO:0000259" key="1">
    <source>
        <dbReference type="Pfam" id="PF13340"/>
    </source>
</evidence>
<organism evidence="2 3">
    <name type="scientific">Hyalangium rubrum</name>
    <dbReference type="NCBI Taxonomy" id="3103134"/>
    <lineage>
        <taxon>Bacteria</taxon>
        <taxon>Pseudomonadati</taxon>
        <taxon>Myxococcota</taxon>
        <taxon>Myxococcia</taxon>
        <taxon>Myxococcales</taxon>
        <taxon>Cystobacterineae</taxon>
        <taxon>Archangiaceae</taxon>
        <taxon>Hyalangium</taxon>
    </lineage>
</organism>
<evidence type="ECO:0000313" key="2">
    <source>
        <dbReference type="EMBL" id="MDY7225388.1"/>
    </source>
</evidence>
<dbReference type="InterPro" id="IPR025161">
    <property type="entry name" value="IS402-like_dom"/>
</dbReference>
<dbReference type="Proteomes" id="UP001291309">
    <property type="component" value="Unassembled WGS sequence"/>
</dbReference>